<keyword evidence="1" id="KW-0472">Membrane</keyword>
<gene>
    <name evidence="2" type="ORF">COV55_05145</name>
</gene>
<evidence type="ECO:0000313" key="2">
    <source>
        <dbReference type="EMBL" id="PIR06081.1"/>
    </source>
</evidence>
<organism evidence="2 3">
    <name type="scientific">Candidatus Komeilibacteria bacterium CG11_big_fil_rev_8_21_14_0_20_36_20</name>
    <dbReference type="NCBI Taxonomy" id="1974477"/>
    <lineage>
        <taxon>Bacteria</taxon>
        <taxon>Candidatus Komeiliibacteriota</taxon>
    </lineage>
</organism>
<feature type="transmembrane region" description="Helical" evidence="1">
    <location>
        <begin position="134"/>
        <end position="160"/>
    </location>
</feature>
<feature type="transmembrane region" description="Helical" evidence="1">
    <location>
        <begin position="44"/>
        <end position="63"/>
    </location>
</feature>
<sequence>MDFAFINHLSPQLATFFLAMIPVTELRASIPIALSNFDLSLQQVFIWSVLGNFIPIIVVLFFIGPTSQWLSRKWKLADRFLQWWFAKVKKRFHGKYNAWGKIALLIFVAIPLPGTGAWTGSIAAWLLNIDKKDAFAYIALGVILAGVLVSSLTLGLLSFFNGHEII</sequence>
<dbReference type="Pfam" id="PF06695">
    <property type="entry name" value="Sm_multidrug_ex"/>
    <property type="match status" value="1"/>
</dbReference>
<proteinExistence type="predicted"/>
<evidence type="ECO:0000256" key="1">
    <source>
        <dbReference type="SAM" id="Phobius"/>
    </source>
</evidence>
<accession>A0A2H0NB15</accession>
<protein>
    <submittedName>
        <fullName evidence="2">Ligand-binding protein SH3</fullName>
    </submittedName>
</protein>
<dbReference type="PANTHER" id="PTHR36007:SF2">
    <property type="entry name" value="TRANSPORT PROTEIN-RELATED"/>
    <property type="match status" value="1"/>
</dbReference>
<reference evidence="2 3" key="1">
    <citation type="submission" date="2017-09" db="EMBL/GenBank/DDBJ databases">
        <title>Depth-based differentiation of microbial function through sediment-hosted aquifers and enrichment of novel symbionts in the deep terrestrial subsurface.</title>
        <authorList>
            <person name="Probst A.J."/>
            <person name="Ladd B."/>
            <person name="Jarett J.K."/>
            <person name="Geller-Mcgrath D.E."/>
            <person name="Sieber C.M."/>
            <person name="Emerson J.B."/>
            <person name="Anantharaman K."/>
            <person name="Thomas B.C."/>
            <person name="Malmstrom R."/>
            <person name="Stieglmeier M."/>
            <person name="Klingl A."/>
            <person name="Woyke T."/>
            <person name="Ryan C.M."/>
            <person name="Banfield J.F."/>
        </authorList>
    </citation>
    <scope>NUCLEOTIDE SEQUENCE [LARGE SCALE GENOMIC DNA]</scope>
    <source>
        <strain evidence="2">CG11_big_fil_rev_8_21_14_0_20_36_20</strain>
    </source>
</reference>
<name>A0A2H0NB15_9BACT</name>
<comment type="caution">
    <text evidence="2">The sequence shown here is derived from an EMBL/GenBank/DDBJ whole genome shotgun (WGS) entry which is preliminary data.</text>
</comment>
<keyword evidence="1" id="KW-1133">Transmembrane helix</keyword>
<dbReference type="PANTHER" id="PTHR36007">
    <property type="entry name" value="TRANSPORT PROTEIN-RELATED"/>
    <property type="match status" value="1"/>
</dbReference>
<evidence type="ECO:0000313" key="3">
    <source>
        <dbReference type="Proteomes" id="UP000230564"/>
    </source>
</evidence>
<feature type="transmembrane region" description="Helical" evidence="1">
    <location>
        <begin position="102"/>
        <end position="128"/>
    </location>
</feature>
<keyword evidence="1" id="KW-0812">Transmembrane</keyword>
<dbReference type="AlphaFoldDB" id="A0A2H0NB15"/>
<dbReference type="InterPro" id="IPR009577">
    <property type="entry name" value="Sm_multidrug_ex"/>
</dbReference>
<dbReference type="EMBL" id="PCWQ01000023">
    <property type="protein sequence ID" value="PIR06081.1"/>
    <property type="molecule type" value="Genomic_DNA"/>
</dbReference>
<dbReference type="Proteomes" id="UP000230564">
    <property type="component" value="Unassembled WGS sequence"/>
</dbReference>